<dbReference type="RefSeq" id="WP_187721784.1">
    <property type="nucleotide sequence ID" value="NZ_BAABBL010000002.1"/>
</dbReference>
<dbReference type="Proteomes" id="UP000516117">
    <property type="component" value="Chromosome"/>
</dbReference>
<name>A0A7H0H818_9ACTN</name>
<sequence>MAKRPSKHLRTPRPLLAGGAQRRVTKAAGSFIVRDVPAQRAEKEYRCPGCSQKVAAGTAHVVVWPDTPPVGVDTGLELRRHWHSHCWAVSR</sequence>
<evidence type="ECO:0000313" key="1">
    <source>
        <dbReference type="EMBL" id="QNP56684.1"/>
    </source>
</evidence>
<evidence type="ECO:0000313" key="2">
    <source>
        <dbReference type="Proteomes" id="UP000516117"/>
    </source>
</evidence>
<protein>
    <recommendedName>
        <fullName evidence="3">ATP/GTP-binding protein</fullName>
    </recommendedName>
</protein>
<dbReference type="EMBL" id="CP060789">
    <property type="protein sequence ID" value="QNP56684.1"/>
    <property type="molecule type" value="Genomic_DNA"/>
</dbReference>
<keyword evidence="2" id="KW-1185">Reference proteome</keyword>
<gene>
    <name evidence="1" type="ORF">H9L22_04650</name>
</gene>
<evidence type="ECO:0008006" key="3">
    <source>
        <dbReference type="Google" id="ProtNLM"/>
    </source>
</evidence>
<proteinExistence type="predicted"/>
<organism evidence="1 2">
    <name type="scientific">Tessaracoccus defluvii</name>
    <dbReference type="NCBI Taxonomy" id="1285901"/>
    <lineage>
        <taxon>Bacteria</taxon>
        <taxon>Bacillati</taxon>
        <taxon>Actinomycetota</taxon>
        <taxon>Actinomycetes</taxon>
        <taxon>Propionibacteriales</taxon>
        <taxon>Propionibacteriaceae</taxon>
        <taxon>Tessaracoccus</taxon>
    </lineage>
</organism>
<dbReference type="KEGG" id="tdf:H9L22_04650"/>
<reference evidence="1 2" key="1">
    <citation type="submission" date="2020-08" db="EMBL/GenBank/DDBJ databases">
        <title>Genome sequence of Tessaracoccus defluvii JCM 17540T.</title>
        <authorList>
            <person name="Hyun D.-W."/>
            <person name="Bae J.-W."/>
        </authorList>
    </citation>
    <scope>NUCLEOTIDE SEQUENCE [LARGE SCALE GENOMIC DNA]</scope>
    <source>
        <strain evidence="1 2">JCM 17540</strain>
    </source>
</reference>
<dbReference type="AlphaFoldDB" id="A0A7H0H818"/>
<accession>A0A7H0H818</accession>